<protein>
    <submittedName>
        <fullName evidence="1">Uncharacterized protein</fullName>
    </submittedName>
</protein>
<dbReference type="EMBL" id="JAULSX010000004">
    <property type="protein sequence ID" value="KAK3492220.1"/>
    <property type="molecule type" value="Genomic_DNA"/>
</dbReference>
<reference evidence="1 2" key="1">
    <citation type="journal article" date="2023" name="Mol. Phylogenet. Evol.">
        <title>Genome-scale phylogeny and comparative genomics of the fungal order Sordariales.</title>
        <authorList>
            <person name="Hensen N."/>
            <person name="Bonometti L."/>
            <person name="Westerberg I."/>
            <person name="Brannstrom I.O."/>
            <person name="Guillou S."/>
            <person name="Cros-Aarteil S."/>
            <person name="Calhoun S."/>
            <person name="Haridas S."/>
            <person name="Kuo A."/>
            <person name="Mondo S."/>
            <person name="Pangilinan J."/>
            <person name="Riley R."/>
            <person name="LaButti K."/>
            <person name="Andreopoulos B."/>
            <person name="Lipzen A."/>
            <person name="Chen C."/>
            <person name="Yan M."/>
            <person name="Daum C."/>
            <person name="Ng V."/>
            <person name="Clum A."/>
            <person name="Steindorff A."/>
            <person name="Ohm R.A."/>
            <person name="Martin F."/>
            <person name="Silar P."/>
            <person name="Natvig D.O."/>
            <person name="Lalanne C."/>
            <person name="Gautier V."/>
            <person name="Ament-Velasquez S.L."/>
            <person name="Kruys A."/>
            <person name="Hutchinson M.I."/>
            <person name="Powell A.J."/>
            <person name="Barry K."/>
            <person name="Miller A.N."/>
            <person name="Grigoriev I.V."/>
            <person name="Debuchy R."/>
            <person name="Gladieux P."/>
            <person name="Hiltunen Thoren M."/>
            <person name="Johannesson H."/>
        </authorList>
    </citation>
    <scope>NUCLEOTIDE SEQUENCE [LARGE SCALE GENOMIC DNA]</scope>
    <source>
        <strain evidence="1 2">FGSC 10403</strain>
    </source>
</reference>
<dbReference type="GeneID" id="87869906"/>
<keyword evidence="2" id="KW-1185">Reference proteome</keyword>
<dbReference type="AlphaFoldDB" id="A0AAJ0I761"/>
<comment type="caution">
    <text evidence="1">The sequence shown here is derived from an EMBL/GenBank/DDBJ whole genome shotgun (WGS) entry which is preliminary data.</text>
</comment>
<dbReference type="Proteomes" id="UP001285908">
    <property type="component" value="Unassembled WGS sequence"/>
</dbReference>
<evidence type="ECO:0000313" key="2">
    <source>
        <dbReference type="Proteomes" id="UP001285908"/>
    </source>
</evidence>
<sequence length="257" mass="28631">MMRSARSPHAKVVLFSSAYLSKSFTSRACQRHAKRRETCLVLAYPSSAPIRQLARLRLPDLSFFLYGGLTYRLRQGSSQFGRHSLDHAAFLRDELHILGHSWNGGRGGKFRRSYWGQSWTACFLLSTTVQHSPTHSPSVVPLLLPTPVDGKDSLWGGNVQLGSSPGVLLHLAPILSPLFASIPPYVCTLMQTLCYPQWGGWSERSKHLWEGWFSVPLVPSLKDNRCYRVQTLSALTRRGRRHLGGGVGATLAICYLA</sequence>
<accession>A0AAJ0I761</accession>
<name>A0AAJ0I761_9PEZI</name>
<organism evidence="1 2">
    <name type="scientific">Neurospora hispaniola</name>
    <dbReference type="NCBI Taxonomy" id="588809"/>
    <lineage>
        <taxon>Eukaryota</taxon>
        <taxon>Fungi</taxon>
        <taxon>Dikarya</taxon>
        <taxon>Ascomycota</taxon>
        <taxon>Pezizomycotina</taxon>
        <taxon>Sordariomycetes</taxon>
        <taxon>Sordariomycetidae</taxon>
        <taxon>Sordariales</taxon>
        <taxon>Sordariaceae</taxon>
        <taxon>Neurospora</taxon>
    </lineage>
</organism>
<evidence type="ECO:0000313" key="1">
    <source>
        <dbReference type="EMBL" id="KAK3492220.1"/>
    </source>
</evidence>
<proteinExistence type="predicted"/>
<gene>
    <name evidence="1" type="ORF">B0T23DRAFT_136701</name>
</gene>
<dbReference type="RefSeq" id="XP_062692678.1">
    <property type="nucleotide sequence ID" value="XM_062832284.1"/>
</dbReference>